<dbReference type="PROSITE" id="PS51186">
    <property type="entry name" value="GNAT"/>
    <property type="match status" value="1"/>
</dbReference>
<sequence>MTITSFTITAATLLDLDAFFVYAQQQFDTNGINGTPLFMPDARGTSVWGESLKHSYQIGLKAKQSEHTWRRLWLARDPQGTIAADVSLRRDEFDGCRDRVWLGIGVGLAYRGQGLGEQMLSMVVQVAKQDRRIDWIDLKVLDTNLPAIQLYRKLGFFEASYIPNKYQVDNESIGEFVMSCHVA</sequence>
<evidence type="ECO:0000313" key="2">
    <source>
        <dbReference type="EMBL" id="WPC72737.1"/>
    </source>
</evidence>
<keyword evidence="2" id="KW-0808">Transferase</keyword>
<dbReference type="GO" id="GO:0016746">
    <property type="term" value="F:acyltransferase activity"/>
    <property type="evidence" value="ECO:0007669"/>
    <property type="project" value="UniProtKB-KW"/>
</dbReference>
<protein>
    <submittedName>
        <fullName evidence="2">N-acetyltransferase</fullName>
        <ecNumber evidence="2">2.3.1.-</ecNumber>
    </submittedName>
</protein>
<dbReference type="EMBL" id="CP138203">
    <property type="protein sequence ID" value="WPC72737.1"/>
    <property type="molecule type" value="Genomic_DNA"/>
</dbReference>
<feature type="domain" description="N-acetyltransferase" evidence="1">
    <location>
        <begin position="6"/>
        <end position="183"/>
    </location>
</feature>
<name>A0ABZ0Q984_9VIBR</name>
<dbReference type="Gene3D" id="3.40.630.30">
    <property type="match status" value="1"/>
</dbReference>
<organism evidence="2 3">
    <name type="scientific">Vibrio porteresiae DSM 19223</name>
    <dbReference type="NCBI Taxonomy" id="1123496"/>
    <lineage>
        <taxon>Bacteria</taxon>
        <taxon>Pseudomonadati</taxon>
        <taxon>Pseudomonadota</taxon>
        <taxon>Gammaproteobacteria</taxon>
        <taxon>Vibrionales</taxon>
        <taxon>Vibrionaceae</taxon>
        <taxon>Vibrio</taxon>
    </lineage>
</organism>
<dbReference type="Proteomes" id="UP001304071">
    <property type="component" value="Chromosome 1"/>
</dbReference>
<evidence type="ECO:0000313" key="3">
    <source>
        <dbReference type="Proteomes" id="UP001304071"/>
    </source>
</evidence>
<dbReference type="RefSeq" id="WP_261892422.1">
    <property type="nucleotide sequence ID" value="NZ_AP024895.1"/>
</dbReference>
<accession>A0ABZ0Q984</accession>
<proteinExistence type="predicted"/>
<dbReference type="CDD" id="cd04301">
    <property type="entry name" value="NAT_SF"/>
    <property type="match status" value="1"/>
</dbReference>
<keyword evidence="2" id="KW-0012">Acyltransferase</keyword>
<dbReference type="SUPFAM" id="SSF55729">
    <property type="entry name" value="Acyl-CoA N-acyltransferases (Nat)"/>
    <property type="match status" value="1"/>
</dbReference>
<dbReference type="InterPro" id="IPR016181">
    <property type="entry name" value="Acyl_CoA_acyltransferase"/>
</dbReference>
<gene>
    <name evidence="2" type="ORF">R8Z52_11420</name>
</gene>
<dbReference type="EC" id="2.3.1.-" evidence="2"/>
<reference evidence="2 3" key="1">
    <citation type="submission" date="2023-11" db="EMBL/GenBank/DDBJ databases">
        <title>Plant-associative lifestyle of Vibrio porteresiae and its evolutionary dynamics.</title>
        <authorList>
            <person name="Rameshkumar N."/>
            <person name="Kirti K."/>
        </authorList>
    </citation>
    <scope>NUCLEOTIDE SEQUENCE [LARGE SCALE GENOMIC DNA]</scope>
    <source>
        <strain evidence="2 3">MSSRF30</strain>
    </source>
</reference>
<keyword evidence="3" id="KW-1185">Reference proteome</keyword>
<dbReference type="Pfam" id="PF00583">
    <property type="entry name" value="Acetyltransf_1"/>
    <property type="match status" value="1"/>
</dbReference>
<evidence type="ECO:0000259" key="1">
    <source>
        <dbReference type="PROSITE" id="PS51186"/>
    </source>
</evidence>
<dbReference type="InterPro" id="IPR000182">
    <property type="entry name" value="GNAT_dom"/>
</dbReference>